<comment type="caution">
    <text evidence="2">The sequence shown here is derived from an EMBL/GenBank/DDBJ whole genome shotgun (WGS) entry which is preliminary data.</text>
</comment>
<dbReference type="InterPro" id="IPR005561">
    <property type="entry name" value="ANTAR"/>
</dbReference>
<dbReference type="Pfam" id="PF03861">
    <property type="entry name" value="ANTAR"/>
    <property type="match status" value="1"/>
</dbReference>
<dbReference type="Gene3D" id="1.10.10.10">
    <property type="entry name" value="Winged helix-like DNA-binding domain superfamily/Winged helix DNA-binding domain"/>
    <property type="match status" value="1"/>
</dbReference>
<dbReference type="SMART" id="SM01012">
    <property type="entry name" value="ANTAR"/>
    <property type="match status" value="1"/>
</dbReference>
<dbReference type="RefSeq" id="WP_344417188.1">
    <property type="nucleotide sequence ID" value="NZ_BAAANN010000009.1"/>
</dbReference>
<organism evidence="2 3">
    <name type="scientific">Amycolatopsis minnesotensis</name>
    <dbReference type="NCBI Taxonomy" id="337894"/>
    <lineage>
        <taxon>Bacteria</taxon>
        <taxon>Bacillati</taxon>
        <taxon>Actinomycetota</taxon>
        <taxon>Actinomycetes</taxon>
        <taxon>Pseudonocardiales</taxon>
        <taxon>Pseudonocardiaceae</taxon>
        <taxon>Amycolatopsis</taxon>
    </lineage>
</organism>
<dbReference type="SUPFAM" id="SSF52172">
    <property type="entry name" value="CheY-like"/>
    <property type="match status" value="1"/>
</dbReference>
<name>A0ABN2QMA4_9PSEU</name>
<protein>
    <recommendedName>
        <fullName evidence="1">ANTAR domain-containing protein</fullName>
    </recommendedName>
</protein>
<dbReference type="EMBL" id="BAAANN010000009">
    <property type="protein sequence ID" value="GAA1955008.1"/>
    <property type="molecule type" value="Genomic_DNA"/>
</dbReference>
<evidence type="ECO:0000259" key="1">
    <source>
        <dbReference type="PROSITE" id="PS50921"/>
    </source>
</evidence>
<evidence type="ECO:0000313" key="3">
    <source>
        <dbReference type="Proteomes" id="UP001501116"/>
    </source>
</evidence>
<sequence>MGSYARTEHDEIELRLTDLQDELDGLRRALRTRATIEQAMGVLIVAQHCTPQQAFRSLVRLSQQHNIKLHRVAQVLVRLAARVETGQLEPLLSRAAANSAVLEPESAAGAETEFEWPDDELIEIAKALVQATEPGAAGRAQAALHRLLVGRGWIPPYEVLAELNED</sequence>
<gene>
    <name evidence="2" type="ORF">GCM10009754_25710</name>
</gene>
<dbReference type="InterPro" id="IPR036388">
    <property type="entry name" value="WH-like_DNA-bd_sf"/>
</dbReference>
<proteinExistence type="predicted"/>
<keyword evidence="3" id="KW-1185">Reference proteome</keyword>
<dbReference type="Proteomes" id="UP001501116">
    <property type="component" value="Unassembled WGS sequence"/>
</dbReference>
<feature type="domain" description="ANTAR" evidence="1">
    <location>
        <begin position="16"/>
        <end position="77"/>
    </location>
</feature>
<dbReference type="PROSITE" id="PS50921">
    <property type="entry name" value="ANTAR"/>
    <property type="match status" value="1"/>
</dbReference>
<dbReference type="InterPro" id="IPR011006">
    <property type="entry name" value="CheY-like_superfamily"/>
</dbReference>
<evidence type="ECO:0000313" key="2">
    <source>
        <dbReference type="EMBL" id="GAA1955008.1"/>
    </source>
</evidence>
<accession>A0ABN2QMA4</accession>
<reference evidence="2 3" key="1">
    <citation type="journal article" date="2019" name="Int. J. Syst. Evol. Microbiol.">
        <title>The Global Catalogue of Microorganisms (GCM) 10K type strain sequencing project: providing services to taxonomists for standard genome sequencing and annotation.</title>
        <authorList>
            <consortium name="The Broad Institute Genomics Platform"/>
            <consortium name="The Broad Institute Genome Sequencing Center for Infectious Disease"/>
            <person name="Wu L."/>
            <person name="Ma J."/>
        </authorList>
    </citation>
    <scope>NUCLEOTIDE SEQUENCE [LARGE SCALE GENOMIC DNA]</scope>
    <source>
        <strain evidence="2 3">JCM 14545</strain>
    </source>
</reference>